<dbReference type="EMBL" id="AP018933">
    <property type="protein sequence ID" value="BBG29050.1"/>
    <property type="molecule type" value="Genomic_DNA"/>
</dbReference>
<evidence type="ECO:0000256" key="1">
    <source>
        <dbReference type="ARBA" id="ARBA00022884"/>
    </source>
</evidence>
<evidence type="ECO:0000259" key="3">
    <source>
        <dbReference type="PROSITE" id="PS51295"/>
    </source>
</evidence>
<evidence type="ECO:0000313" key="5">
    <source>
        <dbReference type="Proteomes" id="UP000267342"/>
    </source>
</evidence>
<dbReference type="Gene3D" id="3.30.110.60">
    <property type="entry name" value="YhbY-like"/>
    <property type="match status" value="1"/>
</dbReference>
<dbReference type="PROSITE" id="PS51295">
    <property type="entry name" value="CRM"/>
    <property type="match status" value="1"/>
</dbReference>
<protein>
    <submittedName>
        <fullName evidence="4">Predicted RNA-binding protein containing KH</fullName>
    </submittedName>
</protein>
<dbReference type="STRING" id="1123510.GCA_000620025_02372"/>
<dbReference type="GO" id="GO:0003723">
    <property type="term" value="F:RNA binding"/>
    <property type="evidence" value="ECO:0007669"/>
    <property type="project" value="UniProtKB-UniRule"/>
</dbReference>
<dbReference type="OrthoDB" id="9797519at2"/>
<dbReference type="InterPro" id="IPR017924">
    <property type="entry name" value="RNA-binding_YhbY"/>
</dbReference>
<feature type="domain" description="CRM" evidence="3">
    <location>
        <begin position="1"/>
        <end position="97"/>
    </location>
</feature>
<dbReference type="KEGG" id="zpl:ZBT109_0252"/>
<proteinExistence type="predicted"/>
<sequence length="102" mass="11338">MPLTSAQKKQFRSIGHHLSPIVQISENGLSAGAVEEAKRALADHELIKVKLMSGERDERAAQIEALIEQTRAELVQTIGKIALLYRRNRDGSKLSNVTRYSV</sequence>
<name>A0A348HBP8_9GAMM</name>
<evidence type="ECO:0000313" key="4">
    <source>
        <dbReference type="EMBL" id="BBG29050.1"/>
    </source>
</evidence>
<dbReference type="RefSeq" id="WP_027705421.1">
    <property type="nucleotide sequence ID" value="NZ_AP018933.1"/>
</dbReference>
<dbReference type="Pfam" id="PF01985">
    <property type="entry name" value="CRS1_YhbY"/>
    <property type="match status" value="1"/>
</dbReference>
<organism evidence="4 5">
    <name type="scientific">Zymobacter palmae</name>
    <dbReference type="NCBI Taxonomy" id="33074"/>
    <lineage>
        <taxon>Bacteria</taxon>
        <taxon>Pseudomonadati</taxon>
        <taxon>Pseudomonadota</taxon>
        <taxon>Gammaproteobacteria</taxon>
        <taxon>Oceanospirillales</taxon>
        <taxon>Halomonadaceae</taxon>
        <taxon>Zymobacter group</taxon>
        <taxon>Zymobacter</taxon>
    </lineage>
</organism>
<reference evidence="4 5" key="1">
    <citation type="submission" date="2018-09" db="EMBL/GenBank/DDBJ databases">
        <title>Zymobacter palmae IAM14233 (=T109) whole genome analysis.</title>
        <authorList>
            <person name="Yanase H."/>
        </authorList>
    </citation>
    <scope>NUCLEOTIDE SEQUENCE [LARGE SCALE GENOMIC DNA]</scope>
    <source>
        <strain evidence="4 5">IAM14233</strain>
    </source>
</reference>
<dbReference type="InterPro" id="IPR035920">
    <property type="entry name" value="YhbY-like_sf"/>
</dbReference>
<dbReference type="PANTHER" id="PTHR40065">
    <property type="entry name" value="RNA-BINDING PROTEIN YHBY"/>
    <property type="match status" value="1"/>
</dbReference>
<dbReference type="InterPro" id="IPR001890">
    <property type="entry name" value="RNA-binding_CRM"/>
</dbReference>
<gene>
    <name evidence="4" type="ORF">ZBT109_0252</name>
</gene>
<dbReference type="SUPFAM" id="SSF75471">
    <property type="entry name" value="YhbY-like"/>
    <property type="match status" value="1"/>
</dbReference>
<dbReference type="Proteomes" id="UP000267342">
    <property type="component" value="Chromosome"/>
</dbReference>
<dbReference type="AlphaFoldDB" id="A0A348HBP8"/>
<dbReference type="SMART" id="SM01103">
    <property type="entry name" value="CRS1_YhbY"/>
    <property type="match status" value="1"/>
</dbReference>
<dbReference type="InterPro" id="IPR051925">
    <property type="entry name" value="RNA-binding_domain"/>
</dbReference>
<keyword evidence="5" id="KW-1185">Reference proteome</keyword>
<evidence type="ECO:0000256" key="2">
    <source>
        <dbReference type="PROSITE-ProRule" id="PRU00626"/>
    </source>
</evidence>
<accession>A0A348HBP8</accession>
<dbReference type="NCBIfam" id="TIGR00253">
    <property type="entry name" value="RNA_bind_YhbY"/>
    <property type="match status" value="1"/>
</dbReference>
<dbReference type="PANTHER" id="PTHR40065:SF3">
    <property type="entry name" value="RNA-BINDING PROTEIN YHBY"/>
    <property type="match status" value="1"/>
</dbReference>
<keyword evidence="1 2" id="KW-0694">RNA-binding</keyword>